<evidence type="ECO:0000313" key="2">
    <source>
        <dbReference type="EMBL" id="SER35322.1"/>
    </source>
</evidence>
<feature type="transmembrane region" description="Helical" evidence="1">
    <location>
        <begin position="36"/>
        <end position="58"/>
    </location>
</feature>
<dbReference type="Proteomes" id="UP000199114">
    <property type="component" value="Unassembled WGS sequence"/>
</dbReference>
<feature type="transmembrane region" description="Helical" evidence="1">
    <location>
        <begin position="162"/>
        <end position="178"/>
    </location>
</feature>
<dbReference type="AlphaFoldDB" id="A0A1H9NHC1"/>
<evidence type="ECO:0000313" key="3">
    <source>
        <dbReference type="Proteomes" id="UP000199114"/>
    </source>
</evidence>
<dbReference type="RefSeq" id="WP_090620035.1">
    <property type="nucleotide sequence ID" value="NZ_FOFD01000005.1"/>
</dbReference>
<organism evidence="2 3">
    <name type="scientific">Natrinema salaciae</name>
    <dbReference type="NCBI Taxonomy" id="1186196"/>
    <lineage>
        <taxon>Archaea</taxon>
        <taxon>Methanobacteriati</taxon>
        <taxon>Methanobacteriota</taxon>
        <taxon>Stenosarchaea group</taxon>
        <taxon>Halobacteria</taxon>
        <taxon>Halobacteriales</taxon>
        <taxon>Natrialbaceae</taxon>
        <taxon>Natrinema</taxon>
    </lineage>
</organism>
<dbReference type="STRING" id="1186196.SAMN04489841_3601"/>
<keyword evidence="1" id="KW-0472">Membrane</keyword>
<proteinExistence type="predicted"/>
<reference evidence="3" key="1">
    <citation type="submission" date="2016-10" db="EMBL/GenBank/DDBJ databases">
        <authorList>
            <person name="Varghese N."/>
            <person name="Submissions S."/>
        </authorList>
    </citation>
    <scope>NUCLEOTIDE SEQUENCE [LARGE SCALE GENOMIC DNA]</scope>
    <source>
        <strain evidence="3">DSM 25055</strain>
    </source>
</reference>
<accession>A0A1H9NHC1</accession>
<feature type="transmembrane region" description="Helical" evidence="1">
    <location>
        <begin position="96"/>
        <end position="116"/>
    </location>
</feature>
<protein>
    <submittedName>
        <fullName evidence="2">Uncharacterized protein</fullName>
    </submittedName>
</protein>
<sequence length="188" mass="20071">MNASTLRAIYNYGAVLSVIATAVAAVAFVVNGQNSFLGLLFGFFGPFCGFFFIGAVLSHTARYHDLGEECLRGIVWHFGSLVGWGVIATASNALSITPFTVFGLPVLTALGIVLLFVGIRRETGLDLKAKTESGQLLLSILGTIVGGFLVLSFVLVEGRSPLLVPVYLLATVVGFGLWQRHLRPQRVA</sequence>
<dbReference type="OrthoDB" id="187882at2157"/>
<keyword evidence="3" id="KW-1185">Reference proteome</keyword>
<dbReference type="EMBL" id="FOFD01000005">
    <property type="protein sequence ID" value="SER35322.1"/>
    <property type="molecule type" value="Genomic_DNA"/>
</dbReference>
<keyword evidence="1" id="KW-1133">Transmembrane helix</keyword>
<gene>
    <name evidence="2" type="ORF">SAMN04489841_3601</name>
</gene>
<evidence type="ECO:0000256" key="1">
    <source>
        <dbReference type="SAM" id="Phobius"/>
    </source>
</evidence>
<name>A0A1H9NHC1_9EURY</name>
<keyword evidence="1" id="KW-0812">Transmembrane</keyword>
<feature type="transmembrane region" description="Helical" evidence="1">
    <location>
        <begin position="70"/>
        <end position="90"/>
    </location>
</feature>
<feature type="transmembrane region" description="Helical" evidence="1">
    <location>
        <begin position="136"/>
        <end position="156"/>
    </location>
</feature>
<feature type="transmembrane region" description="Helical" evidence="1">
    <location>
        <begin position="12"/>
        <end position="30"/>
    </location>
</feature>